<dbReference type="EMBL" id="JARXNH020000057">
    <property type="protein sequence ID" value="MEK0250085.1"/>
    <property type="molecule type" value="Genomic_DNA"/>
</dbReference>
<accession>A0ABU8Z931</accession>
<proteinExistence type="predicted"/>
<protein>
    <submittedName>
        <fullName evidence="2">Uncharacterized protein</fullName>
    </submittedName>
</protein>
<feature type="chain" id="PRO_5046473841" evidence="1">
    <location>
        <begin position="23"/>
        <end position="132"/>
    </location>
</feature>
<organism evidence="2 3">
    <name type="scientific">Raoultella scottii</name>
    <dbReference type="NCBI Taxonomy" id="3040937"/>
    <lineage>
        <taxon>Bacteria</taxon>
        <taxon>Pseudomonadati</taxon>
        <taxon>Pseudomonadota</taxon>
        <taxon>Gammaproteobacteria</taxon>
        <taxon>Enterobacterales</taxon>
        <taxon>Enterobacteriaceae</taxon>
        <taxon>Klebsiella/Raoultella group</taxon>
        <taxon>Raoultella</taxon>
    </lineage>
</organism>
<dbReference type="RefSeq" id="WP_331835322.1">
    <property type="nucleotide sequence ID" value="NZ_JARXNH020000057.1"/>
</dbReference>
<evidence type="ECO:0000256" key="1">
    <source>
        <dbReference type="SAM" id="SignalP"/>
    </source>
</evidence>
<keyword evidence="1" id="KW-0732">Signal</keyword>
<evidence type="ECO:0000313" key="2">
    <source>
        <dbReference type="EMBL" id="MEK0250085.1"/>
    </source>
</evidence>
<sequence length="132" mass="15078">MAMFGKVTLGIFCLVFAKFSFCAEKGLNYESNNKTFTLKEECISSLVMNHYIFDSKEYYSLSVRLKNSRNCSLALNGIIEENIGNHLRIYFNSDLLIDSYIAGKLNTENGFKMPLDSKKLGDKILSFYHKNS</sequence>
<feature type="signal peptide" evidence="1">
    <location>
        <begin position="1"/>
        <end position="22"/>
    </location>
</feature>
<reference evidence="2 3" key="1">
    <citation type="submission" date="2024-03" db="EMBL/GenBank/DDBJ databases">
        <title>Two novel Raoultella species associated with bleeding cankers of broadleaf hosts, Raoultella scottia sp. nov. and Raoultella lignicola sp. nov.</title>
        <authorList>
            <person name="Brady C.L."/>
        </authorList>
    </citation>
    <scope>NUCLEOTIDE SEQUENCE [LARGE SCALE GENOMIC DNA]</scope>
    <source>
        <strain evidence="2 3">BAC 10a-01-01</strain>
    </source>
</reference>
<comment type="caution">
    <text evidence="2">The sequence shown here is derived from an EMBL/GenBank/DDBJ whole genome shotgun (WGS) entry which is preliminary data.</text>
</comment>
<keyword evidence="3" id="KW-1185">Reference proteome</keyword>
<dbReference type="Proteomes" id="UP001334005">
    <property type="component" value="Unassembled WGS sequence"/>
</dbReference>
<gene>
    <name evidence="2" type="ORF">QFI66_018505</name>
</gene>
<name>A0ABU8Z931_9ENTR</name>
<evidence type="ECO:0000313" key="3">
    <source>
        <dbReference type="Proteomes" id="UP001334005"/>
    </source>
</evidence>